<dbReference type="InterPro" id="IPR050641">
    <property type="entry name" value="RIFMO-like"/>
</dbReference>
<dbReference type="Gene3D" id="3.50.50.60">
    <property type="entry name" value="FAD/NAD(P)-binding domain"/>
    <property type="match status" value="2"/>
</dbReference>
<evidence type="ECO:0000313" key="8">
    <source>
        <dbReference type="Proteomes" id="UP001172673"/>
    </source>
</evidence>
<dbReference type="InterPro" id="IPR002938">
    <property type="entry name" value="FAD-bd"/>
</dbReference>
<dbReference type="Gene3D" id="3.40.30.120">
    <property type="match status" value="1"/>
</dbReference>
<protein>
    <recommendedName>
        <fullName evidence="6">FAD-binding domain-containing protein</fullName>
    </recommendedName>
</protein>
<organism evidence="7 8">
    <name type="scientific">Cladophialophora chaetospira</name>
    <dbReference type="NCBI Taxonomy" id="386627"/>
    <lineage>
        <taxon>Eukaryota</taxon>
        <taxon>Fungi</taxon>
        <taxon>Dikarya</taxon>
        <taxon>Ascomycota</taxon>
        <taxon>Pezizomycotina</taxon>
        <taxon>Eurotiomycetes</taxon>
        <taxon>Chaetothyriomycetidae</taxon>
        <taxon>Chaetothyriales</taxon>
        <taxon>Herpotrichiellaceae</taxon>
        <taxon>Cladophialophora</taxon>
    </lineage>
</organism>
<keyword evidence="8" id="KW-1185">Reference proteome</keyword>
<keyword evidence="2" id="KW-0285">Flavoprotein</keyword>
<keyword evidence="3" id="KW-0274">FAD</keyword>
<evidence type="ECO:0000256" key="1">
    <source>
        <dbReference type="ARBA" id="ARBA00001974"/>
    </source>
</evidence>
<dbReference type="PANTHER" id="PTHR43004:SF19">
    <property type="entry name" value="BINDING MONOOXYGENASE, PUTATIVE (JCVI)-RELATED"/>
    <property type="match status" value="1"/>
</dbReference>
<gene>
    <name evidence="7" type="ORF">H2200_004496</name>
</gene>
<evidence type="ECO:0000256" key="4">
    <source>
        <dbReference type="ARBA" id="ARBA00023002"/>
    </source>
</evidence>
<comment type="caution">
    <text evidence="7">The sequence shown here is derived from an EMBL/GenBank/DDBJ whole genome shotgun (WGS) entry which is preliminary data.</text>
</comment>
<feature type="domain" description="FAD-binding" evidence="6">
    <location>
        <begin position="6"/>
        <end position="364"/>
    </location>
</feature>
<dbReference type="Pfam" id="PF01494">
    <property type="entry name" value="FAD_binding_3"/>
    <property type="match status" value="1"/>
</dbReference>
<keyword evidence="4" id="KW-0560">Oxidoreductase</keyword>
<evidence type="ECO:0000256" key="3">
    <source>
        <dbReference type="ARBA" id="ARBA00022827"/>
    </source>
</evidence>
<evidence type="ECO:0000259" key="6">
    <source>
        <dbReference type="Pfam" id="PF01494"/>
    </source>
</evidence>
<evidence type="ECO:0000256" key="2">
    <source>
        <dbReference type="ARBA" id="ARBA00022630"/>
    </source>
</evidence>
<dbReference type="GO" id="GO:0016709">
    <property type="term" value="F:oxidoreductase activity, acting on paired donors, with incorporation or reduction of molecular oxygen, NAD(P)H as one donor, and incorporation of one atom of oxygen"/>
    <property type="evidence" value="ECO:0007669"/>
    <property type="project" value="UniProtKB-ARBA"/>
</dbReference>
<keyword evidence="5" id="KW-0812">Transmembrane</keyword>
<feature type="transmembrane region" description="Helical" evidence="5">
    <location>
        <begin position="7"/>
        <end position="33"/>
    </location>
</feature>
<dbReference type="SUPFAM" id="SSF51905">
    <property type="entry name" value="FAD/NAD(P)-binding domain"/>
    <property type="match status" value="1"/>
</dbReference>
<keyword evidence="5" id="KW-0472">Membrane</keyword>
<dbReference type="PRINTS" id="PR00420">
    <property type="entry name" value="RNGMNOXGNASE"/>
</dbReference>
<evidence type="ECO:0000256" key="5">
    <source>
        <dbReference type="SAM" id="Phobius"/>
    </source>
</evidence>
<name>A0AA39CJJ0_9EURO</name>
<dbReference type="AlphaFoldDB" id="A0AA39CJJ0"/>
<dbReference type="Pfam" id="PF21274">
    <property type="entry name" value="Rng_hyd_C"/>
    <property type="match status" value="1"/>
</dbReference>
<sequence>MSKLHDVIIAGAGPVGLLLACELGLAGVSVLVLERETRPDSDWKVFPLGMRGLNTLSVETIYRRGLLDKLFETGERPTSFPKTTLLGGRFAGHFAGIMLDSDKVDFNRWKHRLIGPALMPGRTTLAKFEAVMAERAENLGVTILRGCPVSKVSEQDGSSVTVEAGEEQIFRCRWLVGCDGGRSVVRKATGIDFVGTEPKYTAYSIKCNFEPAQGLAPGFHATDGGMYAFMGSGALHLMDFDDAAFDRTQEITREHLQDVFNRVTGNRDVKITAVHLASSSTDRCKQATSYRKGRILLAGDAAHIHSPLGAQGLNLGLGDAMNLGWKLAATVRREVNLNDAKLDLSLLDTYERERHPIGEWVLEWTRAQITTLQPNPYGKAIRKLVQDLIDTTDGTNLLVDRVWGLSQRYELGEAADYSHPLIGSSAPDFDFDDGSRLGPKLANGKGLLVDFEDNPQLKKLVTDGNYSSQVDYLAPEAKNTSGLGAVLVRPDGIVAWLAEEKAEADLEAAETALEKWFPF</sequence>
<dbReference type="PROSITE" id="PS51257">
    <property type="entry name" value="PROKAR_LIPOPROTEIN"/>
    <property type="match status" value="1"/>
</dbReference>
<proteinExistence type="predicted"/>
<dbReference type="EMBL" id="JAPDRK010000006">
    <property type="protein sequence ID" value="KAJ9611312.1"/>
    <property type="molecule type" value="Genomic_DNA"/>
</dbReference>
<dbReference type="PANTHER" id="PTHR43004">
    <property type="entry name" value="TRK SYSTEM POTASSIUM UPTAKE PROTEIN"/>
    <property type="match status" value="1"/>
</dbReference>
<reference evidence="7" key="1">
    <citation type="submission" date="2022-10" db="EMBL/GenBank/DDBJ databases">
        <title>Culturing micro-colonial fungi from biological soil crusts in the Mojave desert and describing Neophaeococcomyces mojavensis, and introducing the new genera and species Taxawa tesnikishii.</title>
        <authorList>
            <person name="Kurbessoian T."/>
            <person name="Stajich J.E."/>
        </authorList>
    </citation>
    <scope>NUCLEOTIDE SEQUENCE</scope>
    <source>
        <strain evidence="7">TK_41</strain>
    </source>
</reference>
<dbReference type="InterPro" id="IPR036188">
    <property type="entry name" value="FAD/NAD-bd_sf"/>
</dbReference>
<comment type="cofactor">
    <cofactor evidence="1">
        <name>FAD</name>
        <dbReference type="ChEBI" id="CHEBI:57692"/>
    </cofactor>
</comment>
<accession>A0AA39CJJ0</accession>
<dbReference type="GO" id="GO:0071949">
    <property type="term" value="F:FAD binding"/>
    <property type="evidence" value="ECO:0007669"/>
    <property type="project" value="InterPro"/>
</dbReference>
<keyword evidence="5" id="KW-1133">Transmembrane helix</keyword>
<evidence type="ECO:0000313" key="7">
    <source>
        <dbReference type="EMBL" id="KAJ9611312.1"/>
    </source>
</evidence>
<dbReference type="Proteomes" id="UP001172673">
    <property type="component" value="Unassembled WGS sequence"/>
</dbReference>